<evidence type="ECO:0000256" key="1">
    <source>
        <dbReference type="ARBA" id="ARBA00008136"/>
    </source>
</evidence>
<dbReference type="PANTHER" id="PTHR13604:SF0">
    <property type="entry name" value="ABASIC SITE PROCESSING PROTEIN HMCES"/>
    <property type="match status" value="1"/>
</dbReference>
<sequence>MCGRTACTLAPDEICRSCSYSSHSGGRQEPQWRDPPGGQKYYPSHNVAPGAHTPVIISSHHRFGTEDDAVSTERVVQPMQWGLIPSWHKGSPKKVSYETNNCRSESMLEKPTYKVPLQRGRRCVVLADGFFEWKRDQAKKQPYFIYFPDKKDTDERETNSSCLKVKKEENGVSVKLERDSNLGIVKEEKENLEQEGGSECPADTSSLNPADVLLKKEIKTELNGTDKDHQAHKGGDKTKRLMTMAGVFDVWKSSDGSPPVLSYSVITVESSPAMMKVHHRMPALLLTDKEVQEWLDSENVPLEKAVNNIRATEEIQMHPVSDIVNNSRNKSPDCTKPIDLTKPKSTPSSNLMMKWLSKGKKEQSNEPPSKRIKTEPQ</sequence>
<dbReference type="EnsemblMetazoa" id="G24371.5">
    <property type="protein sequence ID" value="G24371.5:cds"/>
    <property type="gene ID" value="G24371"/>
</dbReference>
<keyword evidence="14" id="KW-1185">Reference proteome</keyword>
<dbReference type="EnsemblMetazoa" id="G24371.1">
    <property type="protein sequence ID" value="G24371.1:cds"/>
    <property type="gene ID" value="G24371"/>
</dbReference>
<evidence type="ECO:0000256" key="9">
    <source>
        <dbReference type="ARBA" id="ARBA00030390"/>
    </source>
</evidence>
<dbReference type="EnsemblMetazoa" id="G24371.7">
    <property type="protein sequence ID" value="G24371.7:cds"/>
    <property type="gene ID" value="G24371"/>
</dbReference>
<evidence type="ECO:0000313" key="14">
    <source>
        <dbReference type="Proteomes" id="UP000005408"/>
    </source>
</evidence>
<dbReference type="GO" id="GO:0008233">
    <property type="term" value="F:peptidase activity"/>
    <property type="evidence" value="ECO:0007669"/>
    <property type="project" value="UniProtKB-KW"/>
</dbReference>
<dbReference type="Proteomes" id="UP000005408">
    <property type="component" value="Unassembled WGS sequence"/>
</dbReference>
<evidence type="ECO:0000256" key="2">
    <source>
        <dbReference type="ARBA" id="ARBA00015888"/>
    </source>
</evidence>
<keyword evidence="7" id="KW-0238">DNA-binding</keyword>
<dbReference type="InterPro" id="IPR003738">
    <property type="entry name" value="SRAP"/>
</dbReference>
<evidence type="ECO:0000256" key="3">
    <source>
        <dbReference type="ARBA" id="ARBA00022670"/>
    </source>
</evidence>
<dbReference type="Gene3D" id="3.90.1680.10">
    <property type="entry name" value="SOS response associated peptidase-like"/>
    <property type="match status" value="2"/>
</dbReference>
<accession>A0A8W8KL94</accession>
<evidence type="ECO:0000313" key="13">
    <source>
        <dbReference type="EnsemblMetazoa" id="G24371.1:cds"/>
    </source>
</evidence>
<keyword evidence="6" id="KW-0190">Covalent protein-DNA linkage</keyword>
<evidence type="ECO:0000256" key="7">
    <source>
        <dbReference type="ARBA" id="ARBA00023125"/>
    </source>
</evidence>
<feature type="region of interest" description="Disordered" evidence="12">
    <location>
        <begin position="320"/>
        <end position="377"/>
    </location>
</feature>
<organism evidence="13 14">
    <name type="scientific">Magallana gigas</name>
    <name type="common">Pacific oyster</name>
    <name type="synonym">Crassostrea gigas</name>
    <dbReference type="NCBI Taxonomy" id="29159"/>
    <lineage>
        <taxon>Eukaryota</taxon>
        <taxon>Metazoa</taxon>
        <taxon>Spiralia</taxon>
        <taxon>Lophotrochozoa</taxon>
        <taxon>Mollusca</taxon>
        <taxon>Bivalvia</taxon>
        <taxon>Autobranchia</taxon>
        <taxon>Pteriomorphia</taxon>
        <taxon>Ostreida</taxon>
        <taxon>Ostreoidea</taxon>
        <taxon>Ostreidae</taxon>
        <taxon>Magallana</taxon>
    </lineage>
</organism>
<dbReference type="SUPFAM" id="SSF143081">
    <property type="entry name" value="BB1717-like"/>
    <property type="match status" value="1"/>
</dbReference>
<dbReference type="InterPro" id="IPR036590">
    <property type="entry name" value="SRAP-like"/>
</dbReference>
<evidence type="ECO:0000256" key="10">
    <source>
        <dbReference type="ARBA" id="ARBA00030898"/>
    </source>
</evidence>
<dbReference type="GO" id="GO:0016829">
    <property type="term" value="F:lyase activity"/>
    <property type="evidence" value="ECO:0007669"/>
    <property type="project" value="UniProtKB-KW"/>
</dbReference>
<dbReference type="PANTHER" id="PTHR13604">
    <property type="entry name" value="DC12-RELATED"/>
    <property type="match status" value="1"/>
</dbReference>
<keyword evidence="3" id="KW-0645">Protease</keyword>
<evidence type="ECO:0000256" key="5">
    <source>
        <dbReference type="ARBA" id="ARBA00022801"/>
    </source>
</evidence>
<evidence type="ECO:0000256" key="11">
    <source>
        <dbReference type="ARBA" id="ARBA00031130"/>
    </source>
</evidence>
<dbReference type="GO" id="GO:0003697">
    <property type="term" value="F:single-stranded DNA binding"/>
    <property type="evidence" value="ECO:0007669"/>
    <property type="project" value="InterPro"/>
</dbReference>
<keyword evidence="4" id="KW-0227">DNA damage</keyword>
<keyword evidence="5" id="KW-0378">Hydrolase</keyword>
<dbReference type="GO" id="GO:0106300">
    <property type="term" value="P:protein-DNA covalent cross-linking repair"/>
    <property type="evidence" value="ECO:0007669"/>
    <property type="project" value="InterPro"/>
</dbReference>
<evidence type="ECO:0000256" key="4">
    <source>
        <dbReference type="ARBA" id="ARBA00022763"/>
    </source>
</evidence>
<keyword evidence="8" id="KW-0456">Lyase</keyword>
<dbReference type="GO" id="GO:0006508">
    <property type="term" value="P:proteolysis"/>
    <property type="evidence" value="ECO:0007669"/>
    <property type="project" value="UniProtKB-KW"/>
</dbReference>
<reference evidence="13" key="1">
    <citation type="submission" date="2022-08" db="UniProtKB">
        <authorList>
            <consortium name="EnsemblMetazoa"/>
        </authorList>
    </citation>
    <scope>IDENTIFICATION</scope>
    <source>
        <strain evidence="13">05x7-T-G4-1.051#20</strain>
    </source>
</reference>
<name>A0A8W8KL94_MAGGI</name>
<dbReference type="GeneID" id="105347333"/>
<dbReference type="Pfam" id="PF02586">
    <property type="entry name" value="SRAP"/>
    <property type="match status" value="2"/>
</dbReference>
<comment type="similarity">
    <text evidence="1">Belongs to the SOS response-associated peptidase family.</text>
</comment>
<dbReference type="AlphaFoldDB" id="A0A8W8KL94"/>
<dbReference type="OMA" id="SYNKGPQ"/>
<dbReference type="RefSeq" id="XP_065930721.1">
    <property type="nucleotide sequence ID" value="XM_066074649.1"/>
</dbReference>
<dbReference type="RefSeq" id="XP_065930723.1">
    <property type="nucleotide sequence ID" value="XM_066074651.1"/>
</dbReference>
<dbReference type="OrthoDB" id="2111841at2759"/>
<feature type="compositionally biased region" description="Basic and acidic residues" evidence="12">
    <location>
        <begin position="359"/>
        <end position="377"/>
    </location>
</feature>
<evidence type="ECO:0000256" key="6">
    <source>
        <dbReference type="ARBA" id="ARBA00023124"/>
    </source>
</evidence>
<protein>
    <recommendedName>
        <fullName evidence="2">Abasic site processing protein HMCES</fullName>
    </recommendedName>
    <alternativeName>
        <fullName evidence="9">Embryonic stem cell-specific 5-hydroxymethylcytosine-binding protein</fullName>
    </alternativeName>
    <alternativeName>
        <fullName evidence="10">Peptidase HMCES</fullName>
    </alternativeName>
    <alternativeName>
        <fullName evidence="11">SRAP domain-containing protein 1</fullName>
    </alternativeName>
</protein>
<dbReference type="KEGG" id="crg:105347333"/>
<proteinExistence type="inferred from homology"/>
<dbReference type="EnsemblMetazoa" id="G24371.4">
    <property type="protein sequence ID" value="G24371.4:cds"/>
    <property type="gene ID" value="G24371"/>
</dbReference>
<evidence type="ECO:0000256" key="12">
    <source>
        <dbReference type="SAM" id="MobiDB-lite"/>
    </source>
</evidence>
<evidence type="ECO:0000256" key="8">
    <source>
        <dbReference type="ARBA" id="ARBA00023239"/>
    </source>
</evidence>